<feature type="chain" id="PRO_5018581338" description="Nucleoside phosphorylase domain-containing protein" evidence="3">
    <location>
        <begin position="27"/>
        <end position="598"/>
    </location>
</feature>
<evidence type="ECO:0000256" key="2">
    <source>
        <dbReference type="SAM" id="Phobius"/>
    </source>
</evidence>
<organism evidence="5 6">
    <name type="scientific">Aspergillus turcosus</name>
    <dbReference type="NCBI Taxonomy" id="1245748"/>
    <lineage>
        <taxon>Eukaryota</taxon>
        <taxon>Fungi</taxon>
        <taxon>Dikarya</taxon>
        <taxon>Ascomycota</taxon>
        <taxon>Pezizomycotina</taxon>
        <taxon>Eurotiomycetes</taxon>
        <taxon>Eurotiomycetidae</taxon>
        <taxon>Eurotiales</taxon>
        <taxon>Aspergillaceae</taxon>
        <taxon>Aspergillus</taxon>
        <taxon>Aspergillus subgen. Fumigati</taxon>
    </lineage>
</organism>
<keyword evidence="3" id="KW-0732">Signal</keyword>
<dbReference type="InterPro" id="IPR053137">
    <property type="entry name" value="NLR-like"/>
</dbReference>
<proteinExistence type="predicted"/>
<dbReference type="GO" id="GO:0009116">
    <property type="term" value="P:nucleoside metabolic process"/>
    <property type="evidence" value="ECO:0007669"/>
    <property type="project" value="InterPro"/>
</dbReference>
<dbReference type="Gene3D" id="3.40.50.1580">
    <property type="entry name" value="Nucleoside phosphorylase domain"/>
    <property type="match status" value="1"/>
</dbReference>
<name>A0A3R7IIV9_9EURO</name>
<reference evidence="5 6" key="1">
    <citation type="submission" date="2018-08" db="EMBL/GenBank/DDBJ databases">
        <title>Draft genome sequences of two Aspergillus turcosus clinical strains isolated from bronchoalveolar lavage fluid: one azole-susceptible and the other azole-resistant.</title>
        <authorList>
            <person name="Parent-Michaud M."/>
            <person name="Dufresne P.J."/>
            <person name="Fournier E."/>
            <person name="Martineau C."/>
            <person name="Moreira S."/>
            <person name="Perkins V."/>
            <person name="De Repentigny L."/>
            <person name="Dufresne S.F."/>
        </authorList>
    </citation>
    <scope>NUCLEOTIDE SEQUENCE [LARGE SCALE GENOMIC DNA]</scope>
    <source>
        <strain evidence="5">HMR AF 1038</strain>
    </source>
</reference>
<keyword evidence="2" id="KW-0812">Transmembrane</keyword>
<dbReference type="PANTHER" id="PTHR46082:SF6">
    <property type="entry name" value="AAA+ ATPASE DOMAIN-CONTAINING PROTEIN-RELATED"/>
    <property type="match status" value="1"/>
</dbReference>
<gene>
    <name evidence="5" type="ORF">CFD26_107873</name>
</gene>
<dbReference type="AlphaFoldDB" id="A0A3R7IIV9"/>
<feature type="domain" description="Nucleoside phosphorylase" evidence="4">
    <location>
        <begin position="248"/>
        <end position="398"/>
    </location>
</feature>
<dbReference type="InterPro" id="IPR035994">
    <property type="entry name" value="Nucleoside_phosphorylase_sf"/>
</dbReference>
<feature type="signal peptide" evidence="3">
    <location>
        <begin position="1"/>
        <end position="26"/>
    </location>
</feature>
<keyword evidence="2" id="KW-1133">Transmembrane helix</keyword>
<protein>
    <recommendedName>
        <fullName evidence="4">Nucleoside phosphorylase domain-containing protein</fullName>
    </recommendedName>
</protein>
<dbReference type="SUPFAM" id="SSF53167">
    <property type="entry name" value="Purine and uridine phosphorylases"/>
    <property type="match status" value="1"/>
</dbReference>
<keyword evidence="2" id="KW-0472">Membrane</keyword>
<dbReference type="GO" id="GO:0003824">
    <property type="term" value="F:catalytic activity"/>
    <property type="evidence" value="ECO:0007669"/>
    <property type="project" value="InterPro"/>
</dbReference>
<feature type="region of interest" description="Disordered" evidence="1">
    <location>
        <begin position="139"/>
        <end position="185"/>
    </location>
</feature>
<dbReference type="OrthoDB" id="1658288at2759"/>
<dbReference type="EMBL" id="NIDN02000021">
    <property type="protein sequence ID" value="RLM00031.1"/>
    <property type="molecule type" value="Genomic_DNA"/>
</dbReference>
<accession>A0A3R7IIV9</accession>
<comment type="caution">
    <text evidence="5">The sequence shown here is derived from an EMBL/GenBank/DDBJ whole genome shotgun (WGS) entry which is preliminary data.</text>
</comment>
<sequence>MNPSSLSRDGFVAIIVLLLACVLVAGINNSPQTLASLDAYSKQEPCATSCFYEYQGACSDDLVGSVLGCAQNCISWASNDCYCRTDYQSIATSYLYTCVSKGCTRGDSSIDISSATSLYDSYCSNLGYVAAATTTEHLAGPTTAGPTTMPSPSSPESSTTNNSSPTRGSPGDAQPTENQTTANHTNLSKGEIAGIIVGSTTFALLILLALFYFYRRYQPKHHRPALGNPLPIGDRYEQQPSSREEFQIALICALQLEYDAVSLLFDRFWDENGDRYERAAGDPNTYTTGRIGNYNVVLALLPNTGKASAAGAAASVRSSYTGLQLALLVGICGGVPKKGQGDDKEVLLGDVIVSNGIVQYDFGKQYPDRFARKDTLEDSLGPPNKQIRILLKNLQTERGLENLHRRAACHLKQLQENATQKRRRAKYNYPGTGEDKLFEPTYRHKHHGAPRCACKDCHTKSDPVCEEALRSSCAELQCSEMHLVPRQRLNAKRQLEQDGCSGVQEPVIHIGRIASGDAVIKSGEDRDNIAKETGVIAFEMEGAGIWDEMPCIIVKGVCDYADSHKNKKWQDFAAATAAAAMKAVLDCYSPGNRSQKTG</sequence>
<evidence type="ECO:0000256" key="3">
    <source>
        <dbReference type="SAM" id="SignalP"/>
    </source>
</evidence>
<feature type="compositionally biased region" description="Low complexity" evidence="1">
    <location>
        <begin position="141"/>
        <end position="170"/>
    </location>
</feature>
<evidence type="ECO:0000259" key="4">
    <source>
        <dbReference type="Pfam" id="PF01048"/>
    </source>
</evidence>
<dbReference type="InterPro" id="IPR000845">
    <property type="entry name" value="Nucleoside_phosphorylase_d"/>
</dbReference>
<feature type="compositionally biased region" description="Polar residues" evidence="1">
    <location>
        <begin position="175"/>
        <end position="185"/>
    </location>
</feature>
<evidence type="ECO:0000313" key="6">
    <source>
        <dbReference type="Proteomes" id="UP000215289"/>
    </source>
</evidence>
<evidence type="ECO:0000313" key="5">
    <source>
        <dbReference type="EMBL" id="RLM00031.1"/>
    </source>
</evidence>
<feature type="transmembrane region" description="Helical" evidence="2">
    <location>
        <begin position="192"/>
        <end position="214"/>
    </location>
</feature>
<evidence type="ECO:0000256" key="1">
    <source>
        <dbReference type="SAM" id="MobiDB-lite"/>
    </source>
</evidence>
<dbReference type="PANTHER" id="PTHR46082">
    <property type="entry name" value="ATP/GTP-BINDING PROTEIN-RELATED"/>
    <property type="match status" value="1"/>
</dbReference>
<dbReference type="Proteomes" id="UP000215289">
    <property type="component" value="Unassembled WGS sequence"/>
</dbReference>
<dbReference type="Pfam" id="PF01048">
    <property type="entry name" value="PNP_UDP_1"/>
    <property type="match status" value="1"/>
</dbReference>
<keyword evidence="6" id="KW-1185">Reference proteome</keyword>
<dbReference type="STRING" id="1245748.A0A3R7IIV9"/>